<dbReference type="Gene3D" id="3.30.450.20">
    <property type="entry name" value="PAS domain"/>
    <property type="match status" value="2"/>
</dbReference>
<dbReference type="InterPro" id="IPR011990">
    <property type="entry name" value="TPR-like_helical_dom_sf"/>
</dbReference>
<keyword evidence="3" id="KW-0812">Transmembrane</keyword>
<feature type="domain" description="GGDEF" evidence="7">
    <location>
        <begin position="707"/>
        <end position="839"/>
    </location>
</feature>
<evidence type="ECO:0000313" key="9">
    <source>
        <dbReference type="Proteomes" id="UP000295293"/>
    </source>
</evidence>
<dbReference type="InterPro" id="IPR013656">
    <property type="entry name" value="PAS_4"/>
</dbReference>
<dbReference type="Pfam" id="PF08448">
    <property type="entry name" value="PAS_4"/>
    <property type="match status" value="1"/>
</dbReference>
<keyword evidence="3" id="KW-1133">Transmembrane helix</keyword>
<name>A0A4R6Z7D9_9GAMM</name>
<dbReference type="SUPFAM" id="SSF55785">
    <property type="entry name" value="PYP-like sensor domain (PAS domain)"/>
    <property type="match status" value="2"/>
</dbReference>
<evidence type="ECO:0000313" key="8">
    <source>
        <dbReference type="EMBL" id="TDR47728.1"/>
    </source>
</evidence>
<dbReference type="CDD" id="cd00130">
    <property type="entry name" value="PAS"/>
    <property type="match status" value="1"/>
</dbReference>
<evidence type="ECO:0000259" key="6">
    <source>
        <dbReference type="PROSITE" id="PS50113"/>
    </source>
</evidence>
<dbReference type="SMART" id="SM00086">
    <property type="entry name" value="PAC"/>
    <property type="match status" value="1"/>
</dbReference>
<feature type="domain" description="PAS" evidence="5">
    <location>
        <begin position="426"/>
        <end position="495"/>
    </location>
</feature>
<organism evidence="8 9">
    <name type="scientific">Tahibacter aquaticus</name>
    <dbReference type="NCBI Taxonomy" id="520092"/>
    <lineage>
        <taxon>Bacteria</taxon>
        <taxon>Pseudomonadati</taxon>
        <taxon>Pseudomonadota</taxon>
        <taxon>Gammaproteobacteria</taxon>
        <taxon>Lysobacterales</taxon>
        <taxon>Rhodanobacteraceae</taxon>
        <taxon>Tahibacter</taxon>
    </lineage>
</organism>
<feature type="signal peptide" evidence="4">
    <location>
        <begin position="1"/>
        <end position="25"/>
    </location>
</feature>
<reference evidence="8 9" key="1">
    <citation type="submission" date="2019-03" db="EMBL/GenBank/DDBJ databases">
        <title>Genomic Encyclopedia of Type Strains, Phase IV (KMG-IV): sequencing the most valuable type-strain genomes for metagenomic binning, comparative biology and taxonomic classification.</title>
        <authorList>
            <person name="Goeker M."/>
        </authorList>
    </citation>
    <scope>NUCLEOTIDE SEQUENCE [LARGE SCALE GENOMIC DNA]</scope>
    <source>
        <strain evidence="8 9">DSM 21667</strain>
    </source>
</reference>
<dbReference type="PANTHER" id="PTHR44757">
    <property type="entry name" value="DIGUANYLATE CYCLASE DGCP"/>
    <property type="match status" value="1"/>
</dbReference>
<dbReference type="Proteomes" id="UP000295293">
    <property type="component" value="Unassembled WGS sequence"/>
</dbReference>
<evidence type="ECO:0000259" key="7">
    <source>
        <dbReference type="PROSITE" id="PS50887"/>
    </source>
</evidence>
<dbReference type="SUPFAM" id="SSF55073">
    <property type="entry name" value="Nucleotide cyclase"/>
    <property type="match status" value="1"/>
</dbReference>
<dbReference type="InterPro" id="IPR043128">
    <property type="entry name" value="Rev_trsase/Diguanyl_cyclase"/>
</dbReference>
<dbReference type="InterPro" id="IPR000160">
    <property type="entry name" value="GGDEF_dom"/>
</dbReference>
<dbReference type="PANTHER" id="PTHR44757:SF2">
    <property type="entry name" value="BIOFILM ARCHITECTURE MAINTENANCE PROTEIN MBAA"/>
    <property type="match status" value="1"/>
</dbReference>
<dbReference type="InterPro" id="IPR000014">
    <property type="entry name" value="PAS"/>
</dbReference>
<evidence type="ECO:0000259" key="5">
    <source>
        <dbReference type="PROSITE" id="PS50112"/>
    </source>
</evidence>
<feature type="domain" description="PAC" evidence="6">
    <location>
        <begin position="620"/>
        <end position="675"/>
    </location>
</feature>
<dbReference type="EMBL" id="SNZH01000002">
    <property type="protein sequence ID" value="TDR47728.1"/>
    <property type="molecule type" value="Genomic_DNA"/>
</dbReference>
<dbReference type="GO" id="GO:0003824">
    <property type="term" value="F:catalytic activity"/>
    <property type="evidence" value="ECO:0007669"/>
    <property type="project" value="UniProtKB-ARBA"/>
</dbReference>
<dbReference type="Pfam" id="PF08447">
    <property type="entry name" value="PAS_3"/>
    <property type="match status" value="1"/>
</dbReference>
<dbReference type="PROSITE" id="PS50112">
    <property type="entry name" value="PAS"/>
    <property type="match status" value="1"/>
</dbReference>
<keyword evidence="4" id="KW-0732">Signal</keyword>
<dbReference type="InterPro" id="IPR000700">
    <property type="entry name" value="PAS-assoc_C"/>
</dbReference>
<dbReference type="InterPro" id="IPR029787">
    <property type="entry name" value="Nucleotide_cyclase"/>
</dbReference>
<evidence type="ECO:0000256" key="3">
    <source>
        <dbReference type="SAM" id="Phobius"/>
    </source>
</evidence>
<dbReference type="InterPro" id="IPR013655">
    <property type="entry name" value="PAS_fold_3"/>
</dbReference>
<keyword evidence="9" id="KW-1185">Reference proteome</keyword>
<dbReference type="SUPFAM" id="SSF48452">
    <property type="entry name" value="TPR-like"/>
    <property type="match status" value="1"/>
</dbReference>
<accession>A0A4R6Z7D9</accession>
<dbReference type="InterPro" id="IPR052155">
    <property type="entry name" value="Biofilm_reg_signaling"/>
</dbReference>
<dbReference type="FunFam" id="3.30.70.270:FF:000001">
    <property type="entry name" value="Diguanylate cyclase domain protein"/>
    <property type="match status" value="1"/>
</dbReference>
<proteinExistence type="predicted"/>
<dbReference type="InterPro" id="IPR001610">
    <property type="entry name" value="PAC"/>
</dbReference>
<dbReference type="PROSITE" id="PS50113">
    <property type="entry name" value="PAC"/>
    <property type="match status" value="2"/>
</dbReference>
<dbReference type="Pfam" id="PF00990">
    <property type="entry name" value="GGDEF"/>
    <property type="match status" value="1"/>
</dbReference>
<dbReference type="NCBIfam" id="TIGR00254">
    <property type="entry name" value="GGDEF"/>
    <property type="match status" value="1"/>
</dbReference>
<dbReference type="InterPro" id="IPR035965">
    <property type="entry name" value="PAS-like_dom_sf"/>
</dbReference>
<dbReference type="SMART" id="SM00267">
    <property type="entry name" value="GGDEF"/>
    <property type="match status" value="1"/>
</dbReference>
<feature type="domain" description="PAC" evidence="6">
    <location>
        <begin position="498"/>
        <end position="551"/>
    </location>
</feature>
<sequence length="855" mass="94331">MLRPHRGLTLTALLCLAAWPSLSGADDGIPRHDLETRALLQPEAAMDEIAGEIERAQQRGDMQQLALLYLARANACRVIADWNCQREAGSRARDAAVASGNGILTIRGLIADSRGSIALQDFSRGEHLLGEAQRLLQEHPQPVLAADVYLAYSSLSYSLGKHALGVEYAERGLAALGSADEPAMRVRLLRNRARAEAQLGEAEKAQATLQQAQQALGTLNDPKLRAELYLETARMARSKNDVAIQRRSGNQVLELAVQLKNAQLAGLGHEVLGLAAIGSNEDDAAQELRLALDSFRRLNQNRDELRVLRELIPLEIRRRAPRGDVELLIVREVDLGREIDSADRAKSSADFDSRLKYAQSEIELARLKQEAILATERAAALAQTSRLTTALIVTAAIMLLVLAAFFIQQWRAKRRLQLAYEAYRESEGRYRMLADNSRDLVVRMRVDGRRLYVSPSAREMLGWAPEDLHEARWELVHPDDLDPLREAIGRLARHGGSASITYRAQHRDGHYVWIEALGQLVRADGDSDAQEIVYSGRDISARVEAEQALAESQRRLLAVTDNIPALIAQFDTQERYRFTNAFYRRAFDENPESMIGRTLREVRGEETYAVLRDYAAAALRGESVRFEGEIKRNGLDFQFQAHYVPDRAADGNVQGFFALTFDISALKQAQHELARLARHDSMTGVANRRHFDERLGAALARSRRNGQPLALLYLDIDYFKRINDSRGHRVGDEVIVEFARRLNASVRGEDLVARLGGDEFVILIDAAANPAAAEAIAAKLVATMRDAIVTSAGSVHVTTSIGIAYSTGGLDAIGLVALADQALYAAKTAGRDTYRLRTSDGTAGDEEKPVAAGQG</sequence>
<feature type="coiled-coil region" evidence="2">
    <location>
        <begin position="185"/>
        <end position="215"/>
    </location>
</feature>
<evidence type="ECO:0000256" key="2">
    <source>
        <dbReference type="SAM" id="Coils"/>
    </source>
</evidence>
<dbReference type="PROSITE" id="PS50887">
    <property type="entry name" value="GGDEF"/>
    <property type="match status" value="1"/>
</dbReference>
<dbReference type="Gene3D" id="3.30.70.270">
    <property type="match status" value="1"/>
</dbReference>
<comment type="cofactor">
    <cofactor evidence="1">
        <name>Mg(2+)</name>
        <dbReference type="ChEBI" id="CHEBI:18420"/>
    </cofactor>
</comment>
<evidence type="ECO:0000256" key="1">
    <source>
        <dbReference type="ARBA" id="ARBA00001946"/>
    </source>
</evidence>
<protein>
    <submittedName>
        <fullName evidence="8">PAS domain S-box-containing protein/diguanylate cyclase (GGDEF)-like protein</fullName>
    </submittedName>
</protein>
<evidence type="ECO:0000256" key="4">
    <source>
        <dbReference type="SAM" id="SignalP"/>
    </source>
</evidence>
<comment type="caution">
    <text evidence="8">The sequence shown here is derived from an EMBL/GenBank/DDBJ whole genome shotgun (WGS) entry which is preliminary data.</text>
</comment>
<dbReference type="RefSeq" id="WP_166653878.1">
    <property type="nucleotide sequence ID" value="NZ_SNZH01000002.1"/>
</dbReference>
<feature type="chain" id="PRO_5020235157" evidence="4">
    <location>
        <begin position="26"/>
        <end position="855"/>
    </location>
</feature>
<dbReference type="AlphaFoldDB" id="A0A4R6Z7D9"/>
<feature type="transmembrane region" description="Helical" evidence="3">
    <location>
        <begin position="387"/>
        <end position="407"/>
    </location>
</feature>
<keyword evidence="3" id="KW-0472">Membrane</keyword>
<dbReference type="CDD" id="cd01949">
    <property type="entry name" value="GGDEF"/>
    <property type="match status" value="1"/>
</dbReference>
<gene>
    <name evidence="8" type="ORF">DFR29_102388</name>
</gene>
<feature type="coiled-coil region" evidence="2">
    <location>
        <begin position="357"/>
        <end position="384"/>
    </location>
</feature>
<keyword evidence="2" id="KW-0175">Coiled coil</keyword>
<dbReference type="SMART" id="SM00091">
    <property type="entry name" value="PAS"/>
    <property type="match status" value="2"/>
</dbReference>
<dbReference type="NCBIfam" id="TIGR00229">
    <property type="entry name" value="sensory_box"/>
    <property type="match status" value="2"/>
</dbReference>